<comment type="similarity">
    <text evidence="1">Belongs to the low molecular weight phosphotyrosine protein phosphatase family.</text>
</comment>
<keyword evidence="4" id="KW-0904">Protein phosphatase</keyword>
<dbReference type="GO" id="GO:0004725">
    <property type="term" value="F:protein tyrosine phosphatase activity"/>
    <property type="evidence" value="ECO:0007669"/>
    <property type="project" value="UniProtKB-EC"/>
</dbReference>
<dbReference type="InterPro" id="IPR017867">
    <property type="entry name" value="Tyr_phospatase_low_mol_wt"/>
</dbReference>
<dbReference type="PRINTS" id="PR00719">
    <property type="entry name" value="LMWPTPASE"/>
</dbReference>
<proteinExistence type="inferred from homology"/>
<sequence length="145" mass="16187">MNSIIFICLGNICRSSLAEGIAKEVAKKMDLDITIESAGLSRYHNGEPPCEVSQKIAKKSGIDISAQISKHVSKFDLNSFDLVVAMDESNLIELERLGVKNLVKLGDFGYDGEDVADLYYYPERASYVYDMLDRAICQILDRADR</sequence>
<evidence type="ECO:0000313" key="6">
    <source>
        <dbReference type="EMBL" id="SFV52513.1"/>
    </source>
</evidence>
<dbReference type="InterPro" id="IPR050438">
    <property type="entry name" value="LMW_PTPase"/>
</dbReference>
<evidence type="ECO:0000256" key="3">
    <source>
        <dbReference type="ARBA" id="ARBA00022801"/>
    </source>
</evidence>
<dbReference type="CDD" id="cd16343">
    <property type="entry name" value="LMWPTP"/>
    <property type="match status" value="1"/>
</dbReference>
<dbReference type="PANTHER" id="PTHR11717">
    <property type="entry name" value="LOW MOLECULAR WEIGHT PROTEIN TYROSINE PHOSPHATASE"/>
    <property type="match status" value="1"/>
</dbReference>
<dbReference type="PANTHER" id="PTHR11717:SF7">
    <property type="entry name" value="LOW MOLECULAR WEIGHT PHOSPHOTYROSINE PROTEIN PHOSPHATASE"/>
    <property type="match status" value="1"/>
</dbReference>
<evidence type="ECO:0000256" key="4">
    <source>
        <dbReference type="ARBA" id="ARBA00022912"/>
    </source>
</evidence>
<protein>
    <recommendedName>
        <fullName evidence="2">protein-tyrosine-phosphatase</fullName>
        <ecNumber evidence="2">3.1.3.48</ecNumber>
    </recommendedName>
</protein>
<organism evidence="6">
    <name type="scientific">hydrothermal vent metagenome</name>
    <dbReference type="NCBI Taxonomy" id="652676"/>
    <lineage>
        <taxon>unclassified sequences</taxon>
        <taxon>metagenomes</taxon>
        <taxon>ecological metagenomes</taxon>
    </lineage>
</organism>
<dbReference type="Pfam" id="PF01451">
    <property type="entry name" value="LMWPc"/>
    <property type="match status" value="1"/>
</dbReference>
<evidence type="ECO:0000256" key="2">
    <source>
        <dbReference type="ARBA" id="ARBA00013064"/>
    </source>
</evidence>
<dbReference type="SMART" id="SM00226">
    <property type="entry name" value="LMWPc"/>
    <property type="match status" value="1"/>
</dbReference>
<feature type="domain" description="Phosphotyrosine protein phosphatase I" evidence="5">
    <location>
        <begin position="2"/>
        <end position="142"/>
    </location>
</feature>
<reference evidence="6" key="1">
    <citation type="submission" date="2016-10" db="EMBL/GenBank/DDBJ databases">
        <authorList>
            <person name="de Groot N.N."/>
        </authorList>
    </citation>
    <scope>NUCLEOTIDE SEQUENCE</scope>
</reference>
<keyword evidence="3 6" id="KW-0378">Hydrolase</keyword>
<dbReference type="AlphaFoldDB" id="A0A1W1BG84"/>
<dbReference type="SUPFAM" id="SSF52788">
    <property type="entry name" value="Phosphotyrosine protein phosphatases I"/>
    <property type="match status" value="1"/>
</dbReference>
<accession>A0A1W1BG84</accession>
<gene>
    <name evidence="6" type="ORF">MNB_SV-6-173</name>
</gene>
<evidence type="ECO:0000256" key="1">
    <source>
        <dbReference type="ARBA" id="ARBA00011063"/>
    </source>
</evidence>
<dbReference type="Gene3D" id="3.40.50.2300">
    <property type="match status" value="1"/>
</dbReference>
<dbReference type="InterPro" id="IPR036196">
    <property type="entry name" value="Ptyr_pPase_sf"/>
</dbReference>
<evidence type="ECO:0000259" key="5">
    <source>
        <dbReference type="SMART" id="SM00226"/>
    </source>
</evidence>
<name>A0A1W1BG84_9ZZZZ</name>
<dbReference type="EMBL" id="FPHC01000026">
    <property type="protein sequence ID" value="SFV52513.1"/>
    <property type="molecule type" value="Genomic_DNA"/>
</dbReference>
<dbReference type="InterPro" id="IPR023485">
    <property type="entry name" value="Ptyr_pPase"/>
</dbReference>
<dbReference type="EC" id="3.1.3.48" evidence="2"/>